<dbReference type="InterPro" id="IPR000847">
    <property type="entry name" value="LysR_HTH_N"/>
</dbReference>
<feature type="domain" description="HTH lysR-type" evidence="5">
    <location>
        <begin position="10"/>
        <end position="65"/>
    </location>
</feature>
<evidence type="ECO:0000313" key="6">
    <source>
        <dbReference type="EMBL" id="TRX72895.1"/>
    </source>
</evidence>
<comment type="similarity">
    <text evidence="1">Belongs to the LysR transcriptional regulatory family.</text>
</comment>
<dbReference type="PANTHER" id="PTHR30537:SF5">
    <property type="entry name" value="HTH-TYPE TRANSCRIPTIONAL ACTIVATOR TTDR-RELATED"/>
    <property type="match status" value="1"/>
</dbReference>
<evidence type="ECO:0000313" key="7">
    <source>
        <dbReference type="Proteomes" id="UP000315235"/>
    </source>
</evidence>
<dbReference type="Pfam" id="PF03466">
    <property type="entry name" value="LysR_substrate"/>
    <property type="match status" value="1"/>
</dbReference>
<keyword evidence="4" id="KW-0804">Transcription</keyword>
<accession>A0A553GTR0</accession>
<dbReference type="SUPFAM" id="SSF53850">
    <property type="entry name" value="Periplasmic binding protein-like II"/>
    <property type="match status" value="1"/>
</dbReference>
<evidence type="ECO:0000256" key="4">
    <source>
        <dbReference type="ARBA" id="ARBA00023163"/>
    </source>
</evidence>
<dbReference type="GO" id="GO:0043565">
    <property type="term" value="F:sequence-specific DNA binding"/>
    <property type="evidence" value="ECO:0007669"/>
    <property type="project" value="TreeGrafter"/>
</dbReference>
<name>A0A553GTR0_9PSED</name>
<dbReference type="InterPro" id="IPR036388">
    <property type="entry name" value="WH-like_DNA-bd_sf"/>
</dbReference>
<keyword evidence="7" id="KW-1185">Reference proteome</keyword>
<dbReference type="GO" id="GO:0003700">
    <property type="term" value="F:DNA-binding transcription factor activity"/>
    <property type="evidence" value="ECO:0007669"/>
    <property type="project" value="InterPro"/>
</dbReference>
<sequence>MSTNPPLALLPLLATLVRVVDAGSFSAAARQAGGTASAVSRQVARLERQLQVRLFERTTRRLRLTQAGEEIVGHGRRMLEAARAAQDIGEHLQGTPCGTVRMSVPKALGRFVINPLVPAFLQRYPQVDLKLRLDDRAPNLVEDGFDLCLQVTEAPPPGLAGRPLLPVRQLLCASPAYLTRAGTPRHPRELAQHSCLALDERADDHRWHFSRGDELVGVEVSGRYASNHSEARLLLAEEGIGLTCLPHFTAAAALAAGRLVEVLPDWRYRGSYQGAAWLLWLPGRQLPPKLRVLIDYLAECLAG</sequence>
<proteinExistence type="inferred from homology"/>
<reference evidence="6 7" key="1">
    <citation type="submission" date="2019-07" db="EMBL/GenBank/DDBJ databases">
        <title>Pseudomonas mangiferae sp. nov., isolated from bark of mango tree in Thailand.</title>
        <authorList>
            <person name="Srisuk N."/>
            <person name="Anurat P."/>
        </authorList>
    </citation>
    <scope>NUCLEOTIDE SEQUENCE [LARGE SCALE GENOMIC DNA]</scope>
    <source>
        <strain evidence="6 7">DMKU_BBB3-04</strain>
    </source>
</reference>
<dbReference type="GO" id="GO:0006351">
    <property type="term" value="P:DNA-templated transcription"/>
    <property type="evidence" value="ECO:0007669"/>
    <property type="project" value="TreeGrafter"/>
</dbReference>
<protein>
    <submittedName>
        <fullName evidence="6">LysR family transcriptional regulator</fullName>
    </submittedName>
</protein>
<dbReference type="OrthoDB" id="9815676at2"/>
<evidence type="ECO:0000259" key="5">
    <source>
        <dbReference type="PROSITE" id="PS50931"/>
    </source>
</evidence>
<dbReference type="CDD" id="cd08422">
    <property type="entry name" value="PBP2_CrgA_like"/>
    <property type="match status" value="1"/>
</dbReference>
<evidence type="ECO:0000256" key="2">
    <source>
        <dbReference type="ARBA" id="ARBA00023015"/>
    </source>
</evidence>
<comment type="caution">
    <text evidence="6">The sequence shown here is derived from an EMBL/GenBank/DDBJ whole genome shotgun (WGS) entry which is preliminary data.</text>
</comment>
<dbReference type="Gene3D" id="3.40.190.290">
    <property type="match status" value="1"/>
</dbReference>
<dbReference type="Proteomes" id="UP000315235">
    <property type="component" value="Unassembled WGS sequence"/>
</dbReference>
<dbReference type="SUPFAM" id="SSF46785">
    <property type="entry name" value="Winged helix' DNA-binding domain"/>
    <property type="match status" value="1"/>
</dbReference>
<dbReference type="EMBL" id="VJOY01000025">
    <property type="protein sequence ID" value="TRX72895.1"/>
    <property type="molecule type" value="Genomic_DNA"/>
</dbReference>
<dbReference type="AlphaFoldDB" id="A0A553GTR0"/>
<evidence type="ECO:0000256" key="3">
    <source>
        <dbReference type="ARBA" id="ARBA00023125"/>
    </source>
</evidence>
<organism evidence="6 7">
    <name type="scientific">Pseudomonas mangiferae</name>
    <dbReference type="NCBI Taxonomy" id="2593654"/>
    <lineage>
        <taxon>Bacteria</taxon>
        <taxon>Pseudomonadati</taxon>
        <taxon>Pseudomonadota</taxon>
        <taxon>Gammaproteobacteria</taxon>
        <taxon>Pseudomonadales</taxon>
        <taxon>Pseudomonadaceae</taxon>
        <taxon>Pseudomonas</taxon>
    </lineage>
</organism>
<dbReference type="InterPro" id="IPR005119">
    <property type="entry name" value="LysR_subst-bd"/>
</dbReference>
<gene>
    <name evidence="6" type="ORF">FM069_20460</name>
</gene>
<keyword evidence="3" id="KW-0238">DNA-binding</keyword>
<dbReference type="PROSITE" id="PS50931">
    <property type="entry name" value="HTH_LYSR"/>
    <property type="match status" value="1"/>
</dbReference>
<dbReference type="InterPro" id="IPR058163">
    <property type="entry name" value="LysR-type_TF_proteobact-type"/>
</dbReference>
<dbReference type="Pfam" id="PF00126">
    <property type="entry name" value="HTH_1"/>
    <property type="match status" value="1"/>
</dbReference>
<dbReference type="RefSeq" id="WP_143490258.1">
    <property type="nucleotide sequence ID" value="NZ_VJOY01000025.1"/>
</dbReference>
<dbReference type="InterPro" id="IPR036390">
    <property type="entry name" value="WH_DNA-bd_sf"/>
</dbReference>
<dbReference type="PANTHER" id="PTHR30537">
    <property type="entry name" value="HTH-TYPE TRANSCRIPTIONAL REGULATOR"/>
    <property type="match status" value="1"/>
</dbReference>
<dbReference type="Gene3D" id="1.10.10.10">
    <property type="entry name" value="Winged helix-like DNA-binding domain superfamily/Winged helix DNA-binding domain"/>
    <property type="match status" value="1"/>
</dbReference>
<dbReference type="FunFam" id="1.10.10.10:FF:000001">
    <property type="entry name" value="LysR family transcriptional regulator"/>
    <property type="match status" value="1"/>
</dbReference>
<evidence type="ECO:0000256" key="1">
    <source>
        <dbReference type="ARBA" id="ARBA00009437"/>
    </source>
</evidence>
<keyword evidence="2" id="KW-0805">Transcription regulation</keyword>